<evidence type="ECO:0000256" key="2">
    <source>
        <dbReference type="SAM" id="Phobius"/>
    </source>
</evidence>
<keyword evidence="3" id="KW-0732">Signal</keyword>
<organism evidence="4 5">
    <name type="scientific">Babesia divergens</name>
    <dbReference type="NCBI Taxonomy" id="32595"/>
    <lineage>
        <taxon>Eukaryota</taxon>
        <taxon>Sar</taxon>
        <taxon>Alveolata</taxon>
        <taxon>Apicomplexa</taxon>
        <taxon>Aconoidasida</taxon>
        <taxon>Piroplasmida</taxon>
        <taxon>Babesiidae</taxon>
        <taxon>Babesia</taxon>
    </lineage>
</organism>
<feature type="transmembrane region" description="Helical" evidence="2">
    <location>
        <begin position="262"/>
        <end position="280"/>
    </location>
</feature>
<proteinExistence type="predicted"/>
<dbReference type="Proteomes" id="UP001195914">
    <property type="component" value="Unassembled WGS sequence"/>
</dbReference>
<keyword evidence="2" id="KW-1133">Transmembrane helix</keyword>
<feature type="chain" id="PRO_5042242636" evidence="3">
    <location>
        <begin position="31"/>
        <end position="434"/>
    </location>
</feature>
<gene>
    <name evidence="4" type="ORF">X943_001262</name>
</gene>
<dbReference type="AlphaFoldDB" id="A0AAD9LHW7"/>
<evidence type="ECO:0000256" key="1">
    <source>
        <dbReference type="SAM" id="MobiDB-lite"/>
    </source>
</evidence>
<feature type="transmembrane region" description="Helical" evidence="2">
    <location>
        <begin position="137"/>
        <end position="155"/>
    </location>
</feature>
<sequence>MAFRKRSLHGAEALMLLLLLMLSTRVNVRGSQLIHDISKDTLQPNASNADQIAHTRQKHCASGRCLKQRRTEQDEQFLNYITNFATSSHGLLLDDIIRSQLVQPAEAVDTATLDKTPVTKNSLIEIEKLLYDYSWDIANAIVLLFSSGCFIYIVVCGPLSNYCISTISAHVICSLFLGLTHDIIPLWLLMALSFGAEAVLCVFLQYLDNVKRRQICVFFTCMVKAQLLYDLFAVLPFDAISPSYTGIAGVIATHVLRTSNFMVVRLLYTVVLFAISTSFFRNLPAYVTSEPSELDDVELAANVMKKMVCFVAAWPVGALVPQALCTLNKTTNPIGPYTFFFTPTQFRLDALESWAALLRRPCSEIDFQRNEVVACVAPRRPGVLAAKGFLKGFPLRTCVYKNLLSKNQFTMGTERLGDEGRSTPDSRQVRRHPK</sequence>
<feature type="transmembrane region" description="Helical" evidence="2">
    <location>
        <begin position="227"/>
        <end position="256"/>
    </location>
</feature>
<feature type="compositionally biased region" description="Basic and acidic residues" evidence="1">
    <location>
        <begin position="415"/>
        <end position="428"/>
    </location>
</feature>
<feature type="signal peptide" evidence="3">
    <location>
        <begin position="1"/>
        <end position="30"/>
    </location>
</feature>
<reference evidence="4" key="2">
    <citation type="submission" date="2021-05" db="EMBL/GenBank/DDBJ databases">
        <authorList>
            <person name="Pain A."/>
        </authorList>
    </citation>
    <scope>NUCLEOTIDE SEQUENCE</scope>
    <source>
        <strain evidence="4">1802A</strain>
    </source>
</reference>
<reference evidence="4" key="1">
    <citation type="journal article" date="2014" name="Nucleic Acids Res.">
        <title>The evolutionary dynamics of variant antigen genes in Babesia reveal a history of genomic innovation underlying host-parasite interaction.</title>
        <authorList>
            <person name="Jackson A.P."/>
            <person name="Otto T.D."/>
            <person name="Darby A."/>
            <person name="Ramaprasad A."/>
            <person name="Xia D."/>
            <person name="Echaide I.E."/>
            <person name="Farber M."/>
            <person name="Gahlot S."/>
            <person name="Gamble J."/>
            <person name="Gupta D."/>
            <person name="Gupta Y."/>
            <person name="Jackson L."/>
            <person name="Malandrin L."/>
            <person name="Malas T.B."/>
            <person name="Moussa E."/>
            <person name="Nair M."/>
            <person name="Reid A.J."/>
            <person name="Sanders M."/>
            <person name="Sharma J."/>
            <person name="Tracey A."/>
            <person name="Quail M.A."/>
            <person name="Weir W."/>
            <person name="Wastling J.M."/>
            <person name="Hall N."/>
            <person name="Willadsen P."/>
            <person name="Lingelbach K."/>
            <person name="Shiels B."/>
            <person name="Tait A."/>
            <person name="Berriman M."/>
            <person name="Allred D.R."/>
            <person name="Pain A."/>
        </authorList>
    </citation>
    <scope>NUCLEOTIDE SEQUENCE</scope>
    <source>
        <strain evidence="4">1802A</strain>
    </source>
</reference>
<accession>A0AAD9LHW7</accession>
<evidence type="ECO:0000313" key="5">
    <source>
        <dbReference type="Proteomes" id="UP001195914"/>
    </source>
</evidence>
<keyword evidence="2" id="KW-0812">Transmembrane</keyword>
<name>A0AAD9LHW7_BABDI</name>
<evidence type="ECO:0000313" key="4">
    <source>
        <dbReference type="EMBL" id="KAK1936069.1"/>
    </source>
</evidence>
<feature type="transmembrane region" description="Helical" evidence="2">
    <location>
        <begin position="186"/>
        <end position="207"/>
    </location>
</feature>
<protein>
    <submittedName>
        <fullName evidence="4">Uncharacterized protein</fullName>
    </submittedName>
</protein>
<comment type="caution">
    <text evidence="4">The sequence shown here is derived from an EMBL/GenBank/DDBJ whole genome shotgun (WGS) entry which is preliminary data.</text>
</comment>
<keyword evidence="5" id="KW-1185">Reference proteome</keyword>
<feature type="region of interest" description="Disordered" evidence="1">
    <location>
        <begin position="414"/>
        <end position="434"/>
    </location>
</feature>
<evidence type="ECO:0000256" key="3">
    <source>
        <dbReference type="SAM" id="SignalP"/>
    </source>
</evidence>
<dbReference type="EMBL" id="JAHBMH010000044">
    <property type="protein sequence ID" value="KAK1936069.1"/>
    <property type="molecule type" value="Genomic_DNA"/>
</dbReference>
<keyword evidence="2" id="KW-0472">Membrane</keyword>